<gene>
    <name evidence="2" type="ORF">GCM10010324_03810</name>
</gene>
<organism evidence="2 3">
    <name type="scientific">Streptomyces hiroshimensis</name>
    <dbReference type="NCBI Taxonomy" id="66424"/>
    <lineage>
        <taxon>Bacteria</taxon>
        <taxon>Bacillati</taxon>
        <taxon>Actinomycetota</taxon>
        <taxon>Actinomycetes</taxon>
        <taxon>Kitasatosporales</taxon>
        <taxon>Streptomycetaceae</taxon>
        <taxon>Streptomyces</taxon>
    </lineage>
</organism>
<evidence type="ECO:0000313" key="3">
    <source>
        <dbReference type="Proteomes" id="UP000659223"/>
    </source>
</evidence>
<dbReference type="Proteomes" id="UP000659223">
    <property type="component" value="Unassembled WGS sequence"/>
</dbReference>
<proteinExistence type="predicted"/>
<name>A0ABQ2Y3S2_9ACTN</name>
<keyword evidence="3" id="KW-1185">Reference proteome</keyword>
<feature type="compositionally biased region" description="Low complexity" evidence="1">
    <location>
        <begin position="48"/>
        <end position="59"/>
    </location>
</feature>
<protein>
    <submittedName>
        <fullName evidence="2">Uncharacterized protein</fullName>
    </submittedName>
</protein>
<evidence type="ECO:0000256" key="1">
    <source>
        <dbReference type="SAM" id="MobiDB-lite"/>
    </source>
</evidence>
<feature type="region of interest" description="Disordered" evidence="1">
    <location>
        <begin position="41"/>
        <end position="72"/>
    </location>
</feature>
<evidence type="ECO:0000313" key="2">
    <source>
        <dbReference type="EMBL" id="GGX62316.1"/>
    </source>
</evidence>
<sequence>MFAEFRLELASGAPGATMASEGFVDTTASALHRYLIYGPRRHSTDGIPPVSSGRSPVSGALYAPLGTSEEGP</sequence>
<accession>A0ABQ2Y3S2</accession>
<reference evidence="3" key="1">
    <citation type="journal article" date="2019" name="Int. J. Syst. Evol. Microbiol.">
        <title>The Global Catalogue of Microorganisms (GCM) 10K type strain sequencing project: providing services to taxonomists for standard genome sequencing and annotation.</title>
        <authorList>
            <consortium name="The Broad Institute Genomics Platform"/>
            <consortium name="The Broad Institute Genome Sequencing Center for Infectious Disease"/>
            <person name="Wu L."/>
            <person name="Ma J."/>
        </authorList>
    </citation>
    <scope>NUCLEOTIDE SEQUENCE [LARGE SCALE GENOMIC DNA]</scope>
    <source>
        <strain evidence="3">JCM 4586</strain>
    </source>
</reference>
<comment type="caution">
    <text evidence="2">The sequence shown here is derived from an EMBL/GenBank/DDBJ whole genome shotgun (WGS) entry which is preliminary data.</text>
</comment>
<dbReference type="EMBL" id="BMUT01000001">
    <property type="protein sequence ID" value="GGX62316.1"/>
    <property type="molecule type" value="Genomic_DNA"/>
</dbReference>